<accession>A0A392V954</accession>
<dbReference type="Proteomes" id="UP000265520">
    <property type="component" value="Unassembled WGS sequence"/>
</dbReference>
<reference evidence="1 2" key="1">
    <citation type="journal article" date="2018" name="Front. Plant Sci.">
        <title>Red Clover (Trifolium pratense) and Zigzag Clover (T. medium) - A Picture of Genomic Similarities and Differences.</title>
        <authorList>
            <person name="Dluhosova J."/>
            <person name="Istvanek J."/>
            <person name="Nedelnik J."/>
            <person name="Repkova J."/>
        </authorList>
    </citation>
    <scope>NUCLEOTIDE SEQUENCE [LARGE SCALE GENOMIC DNA]</scope>
    <source>
        <strain evidence="2">cv. 10/8</strain>
        <tissue evidence="1">Leaf</tissue>
    </source>
</reference>
<sequence length="61" mass="7068">RQGPHDVKPLLEVTNRVHKHLEQFDLLLQGHPTVTAILARLSLQFENAKEERDCKTPKFHS</sequence>
<proteinExistence type="predicted"/>
<feature type="non-terminal residue" evidence="1">
    <location>
        <position position="1"/>
    </location>
</feature>
<comment type="caution">
    <text evidence="1">The sequence shown here is derived from an EMBL/GenBank/DDBJ whole genome shotgun (WGS) entry which is preliminary data.</text>
</comment>
<evidence type="ECO:0000313" key="2">
    <source>
        <dbReference type="Proteomes" id="UP000265520"/>
    </source>
</evidence>
<organism evidence="1 2">
    <name type="scientific">Trifolium medium</name>
    <dbReference type="NCBI Taxonomy" id="97028"/>
    <lineage>
        <taxon>Eukaryota</taxon>
        <taxon>Viridiplantae</taxon>
        <taxon>Streptophyta</taxon>
        <taxon>Embryophyta</taxon>
        <taxon>Tracheophyta</taxon>
        <taxon>Spermatophyta</taxon>
        <taxon>Magnoliopsida</taxon>
        <taxon>eudicotyledons</taxon>
        <taxon>Gunneridae</taxon>
        <taxon>Pentapetalae</taxon>
        <taxon>rosids</taxon>
        <taxon>fabids</taxon>
        <taxon>Fabales</taxon>
        <taxon>Fabaceae</taxon>
        <taxon>Papilionoideae</taxon>
        <taxon>50 kb inversion clade</taxon>
        <taxon>NPAAA clade</taxon>
        <taxon>Hologalegina</taxon>
        <taxon>IRL clade</taxon>
        <taxon>Trifolieae</taxon>
        <taxon>Trifolium</taxon>
    </lineage>
</organism>
<name>A0A392V954_9FABA</name>
<evidence type="ECO:0000313" key="1">
    <source>
        <dbReference type="EMBL" id="MCI83375.1"/>
    </source>
</evidence>
<dbReference type="EMBL" id="LXQA011065579">
    <property type="protein sequence ID" value="MCI83375.1"/>
    <property type="molecule type" value="Genomic_DNA"/>
</dbReference>
<keyword evidence="2" id="KW-1185">Reference proteome</keyword>
<protein>
    <submittedName>
        <fullName evidence="1">Uncharacterized protein</fullName>
    </submittedName>
</protein>
<dbReference type="AlphaFoldDB" id="A0A392V954"/>